<dbReference type="PROSITE" id="PS51219">
    <property type="entry name" value="DPCK"/>
    <property type="match status" value="1"/>
</dbReference>
<dbReference type="PANTHER" id="PTHR10695">
    <property type="entry name" value="DEPHOSPHO-COA KINASE-RELATED"/>
    <property type="match status" value="1"/>
</dbReference>
<evidence type="ECO:0000313" key="8">
    <source>
        <dbReference type="Proteomes" id="UP000315700"/>
    </source>
</evidence>
<evidence type="ECO:0000256" key="1">
    <source>
        <dbReference type="ARBA" id="ARBA00009018"/>
    </source>
</evidence>
<comment type="catalytic activity">
    <reaction evidence="5">
        <text>3'-dephospho-CoA + ATP = ADP + CoA + H(+)</text>
        <dbReference type="Rhea" id="RHEA:18245"/>
        <dbReference type="ChEBI" id="CHEBI:15378"/>
        <dbReference type="ChEBI" id="CHEBI:30616"/>
        <dbReference type="ChEBI" id="CHEBI:57287"/>
        <dbReference type="ChEBI" id="CHEBI:57328"/>
        <dbReference type="ChEBI" id="CHEBI:456216"/>
        <dbReference type="EC" id="2.7.1.24"/>
    </reaction>
</comment>
<dbReference type="SUPFAM" id="SSF52540">
    <property type="entry name" value="P-loop containing nucleoside triphosphate hydrolases"/>
    <property type="match status" value="1"/>
</dbReference>
<dbReference type="EC" id="2.7.1.24" evidence="5 6"/>
<proteinExistence type="inferred from homology"/>
<reference evidence="7 8" key="1">
    <citation type="submission" date="2019-02" db="EMBL/GenBank/DDBJ databases">
        <title>Deep-cultivation of Planctomycetes and their phenomic and genomic characterization uncovers novel biology.</title>
        <authorList>
            <person name="Wiegand S."/>
            <person name="Jogler M."/>
            <person name="Boedeker C."/>
            <person name="Pinto D."/>
            <person name="Vollmers J."/>
            <person name="Rivas-Marin E."/>
            <person name="Kohn T."/>
            <person name="Peeters S.H."/>
            <person name="Heuer A."/>
            <person name="Rast P."/>
            <person name="Oberbeckmann S."/>
            <person name="Bunk B."/>
            <person name="Jeske O."/>
            <person name="Meyerdierks A."/>
            <person name="Storesund J.E."/>
            <person name="Kallscheuer N."/>
            <person name="Luecker S."/>
            <person name="Lage O.M."/>
            <person name="Pohl T."/>
            <person name="Merkel B.J."/>
            <person name="Hornburger P."/>
            <person name="Mueller R.-W."/>
            <person name="Bruemmer F."/>
            <person name="Labrenz M."/>
            <person name="Spormann A.M."/>
            <person name="Op den Camp H."/>
            <person name="Overmann J."/>
            <person name="Amann R."/>
            <person name="Jetten M.S.M."/>
            <person name="Mascher T."/>
            <person name="Medema M.H."/>
            <person name="Devos D.P."/>
            <person name="Kaster A.-K."/>
            <person name="Ovreas L."/>
            <person name="Rohde M."/>
            <person name="Galperin M.Y."/>
            <person name="Jogler C."/>
        </authorList>
    </citation>
    <scope>NUCLEOTIDE SEQUENCE [LARGE SCALE GENOMIC DNA]</scope>
    <source>
        <strain evidence="7 8">Pan44</strain>
    </source>
</reference>
<evidence type="ECO:0000256" key="5">
    <source>
        <dbReference type="HAMAP-Rule" id="MF_00376"/>
    </source>
</evidence>
<dbReference type="GO" id="GO:0004140">
    <property type="term" value="F:dephospho-CoA kinase activity"/>
    <property type="evidence" value="ECO:0007669"/>
    <property type="project" value="UniProtKB-UniRule"/>
</dbReference>
<keyword evidence="5" id="KW-0963">Cytoplasm</keyword>
<dbReference type="NCBIfam" id="TIGR00152">
    <property type="entry name" value="dephospho-CoA kinase"/>
    <property type="match status" value="1"/>
</dbReference>
<dbReference type="UniPathway" id="UPA00241">
    <property type="reaction ID" value="UER00356"/>
</dbReference>
<comment type="subcellular location">
    <subcellularLocation>
        <location evidence="5">Cytoplasm</location>
    </subcellularLocation>
</comment>
<keyword evidence="2 5" id="KW-0547">Nucleotide-binding</keyword>
<gene>
    <name evidence="5 7" type="primary">coaE</name>
    <name evidence="7" type="ORF">Pan44_33260</name>
</gene>
<organism evidence="7 8">
    <name type="scientific">Caulifigura coniformis</name>
    <dbReference type="NCBI Taxonomy" id="2527983"/>
    <lineage>
        <taxon>Bacteria</taxon>
        <taxon>Pseudomonadati</taxon>
        <taxon>Planctomycetota</taxon>
        <taxon>Planctomycetia</taxon>
        <taxon>Planctomycetales</taxon>
        <taxon>Planctomycetaceae</taxon>
        <taxon>Caulifigura</taxon>
    </lineage>
</organism>
<dbReference type="InParanoid" id="A0A517SGN0"/>
<dbReference type="InterPro" id="IPR027417">
    <property type="entry name" value="P-loop_NTPase"/>
</dbReference>
<keyword evidence="4 5" id="KW-0173">Coenzyme A biosynthesis</keyword>
<dbReference type="GO" id="GO:0005524">
    <property type="term" value="F:ATP binding"/>
    <property type="evidence" value="ECO:0007669"/>
    <property type="project" value="UniProtKB-UniRule"/>
</dbReference>
<evidence type="ECO:0000256" key="6">
    <source>
        <dbReference type="NCBIfam" id="TIGR00152"/>
    </source>
</evidence>
<dbReference type="GO" id="GO:0005737">
    <property type="term" value="C:cytoplasm"/>
    <property type="evidence" value="ECO:0007669"/>
    <property type="project" value="UniProtKB-SubCell"/>
</dbReference>
<dbReference type="PANTHER" id="PTHR10695:SF46">
    <property type="entry name" value="BIFUNCTIONAL COENZYME A SYNTHASE-RELATED"/>
    <property type="match status" value="1"/>
</dbReference>
<evidence type="ECO:0000256" key="4">
    <source>
        <dbReference type="ARBA" id="ARBA00022993"/>
    </source>
</evidence>
<name>A0A517SGN0_9PLAN</name>
<dbReference type="Proteomes" id="UP000315700">
    <property type="component" value="Chromosome"/>
</dbReference>
<keyword evidence="5 7" id="KW-0808">Transferase</keyword>
<evidence type="ECO:0000256" key="3">
    <source>
        <dbReference type="ARBA" id="ARBA00022840"/>
    </source>
</evidence>
<protein>
    <recommendedName>
        <fullName evidence="5 6">Dephospho-CoA kinase</fullName>
        <ecNumber evidence="5 6">2.7.1.24</ecNumber>
    </recommendedName>
    <alternativeName>
        <fullName evidence="5">Dephosphocoenzyme A kinase</fullName>
    </alternativeName>
</protein>
<evidence type="ECO:0000256" key="2">
    <source>
        <dbReference type="ARBA" id="ARBA00022741"/>
    </source>
</evidence>
<comment type="pathway">
    <text evidence="5">Cofactor biosynthesis; coenzyme A biosynthesis; CoA from (R)-pantothenate: step 5/5.</text>
</comment>
<comment type="function">
    <text evidence="5">Catalyzes the phosphorylation of the 3'-hydroxyl group of dephosphocoenzyme A to form coenzyme A.</text>
</comment>
<dbReference type="Gene3D" id="3.40.50.300">
    <property type="entry name" value="P-loop containing nucleotide triphosphate hydrolases"/>
    <property type="match status" value="1"/>
</dbReference>
<accession>A0A517SGN0</accession>
<keyword evidence="5 7" id="KW-0418">Kinase</keyword>
<keyword evidence="3 5" id="KW-0067">ATP-binding</keyword>
<dbReference type="Pfam" id="PF01121">
    <property type="entry name" value="CoaE"/>
    <property type="match status" value="1"/>
</dbReference>
<comment type="similarity">
    <text evidence="1 5">Belongs to the CoaE family.</text>
</comment>
<dbReference type="RefSeq" id="WP_197453378.1">
    <property type="nucleotide sequence ID" value="NZ_CP036271.1"/>
</dbReference>
<dbReference type="HAMAP" id="MF_00376">
    <property type="entry name" value="Dephospho_CoA_kinase"/>
    <property type="match status" value="1"/>
</dbReference>
<dbReference type="InterPro" id="IPR001977">
    <property type="entry name" value="Depp_CoAkinase"/>
</dbReference>
<sequence length="206" mass="22905">MIIVGVVGGIGSGKSAVCRWVAERDPSIRVIDADRDGHRALALPDVRDQLQAEFGPDILGPDGLVSRPALAARVFGPSAEQQAARLRLEQIVHPAIERLREQQLAEFDDGETITAVLLDAPLLLEAGWKHRCDAVVFIEVPREIRLQRVHARGWNSEELSRREASQWPIERKRAEADFIVDNGRTLDNSGSQMYEYIQRLVASAAK</sequence>
<dbReference type="GO" id="GO:0015937">
    <property type="term" value="P:coenzyme A biosynthetic process"/>
    <property type="evidence" value="ECO:0007669"/>
    <property type="project" value="UniProtKB-UniRule"/>
</dbReference>
<feature type="binding site" evidence="5">
    <location>
        <begin position="11"/>
        <end position="16"/>
    </location>
    <ligand>
        <name>ATP</name>
        <dbReference type="ChEBI" id="CHEBI:30616"/>
    </ligand>
</feature>
<dbReference type="EMBL" id="CP036271">
    <property type="protein sequence ID" value="QDT55283.1"/>
    <property type="molecule type" value="Genomic_DNA"/>
</dbReference>
<dbReference type="FunCoup" id="A0A517SGN0">
    <property type="interactions" value="414"/>
</dbReference>
<evidence type="ECO:0000313" key="7">
    <source>
        <dbReference type="EMBL" id="QDT55283.1"/>
    </source>
</evidence>
<dbReference type="KEGG" id="ccos:Pan44_33260"/>
<dbReference type="AlphaFoldDB" id="A0A517SGN0"/>
<dbReference type="CDD" id="cd02022">
    <property type="entry name" value="DPCK"/>
    <property type="match status" value="1"/>
</dbReference>
<keyword evidence="8" id="KW-1185">Reference proteome</keyword>